<comment type="caution">
    <text evidence="1">The sequence shown here is derived from an EMBL/GenBank/DDBJ whole genome shotgun (WGS) entry which is preliminary data.</text>
</comment>
<dbReference type="AlphaFoldDB" id="A0A1Y3EVI4"/>
<gene>
    <name evidence="1" type="ORF">D917_05629</name>
</gene>
<dbReference type="EMBL" id="LVZM01001468">
    <property type="protein sequence ID" value="OUC49184.1"/>
    <property type="molecule type" value="Genomic_DNA"/>
</dbReference>
<reference evidence="1 2" key="1">
    <citation type="submission" date="2015-04" db="EMBL/GenBank/DDBJ databases">
        <title>Draft genome of the roundworm Trichinella nativa.</title>
        <authorList>
            <person name="Mitreva M."/>
        </authorList>
    </citation>
    <scope>NUCLEOTIDE SEQUENCE [LARGE SCALE GENOMIC DNA]</scope>
    <source>
        <strain evidence="1 2">ISS45</strain>
    </source>
</reference>
<dbReference type="Proteomes" id="UP000243006">
    <property type="component" value="Unassembled WGS sequence"/>
</dbReference>
<protein>
    <submittedName>
        <fullName evidence="1">Uncharacterized protein</fullName>
    </submittedName>
</protein>
<organism evidence="1 2">
    <name type="scientific">Trichinella nativa</name>
    <dbReference type="NCBI Taxonomy" id="6335"/>
    <lineage>
        <taxon>Eukaryota</taxon>
        <taxon>Metazoa</taxon>
        <taxon>Ecdysozoa</taxon>
        <taxon>Nematoda</taxon>
        <taxon>Enoplea</taxon>
        <taxon>Dorylaimia</taxon>
        <taxon>Trichinellida</taxon>
        <taxon>Trichinellidae</taxon>
        <taxon>Trichinella</taxon>
    </lineage>
</organism>
<accession>A0A1Y3EVI4</accession>
<name>A0A1Y3EVI4_9BILA</name>
<proteinExistence type="predicted"/>
<evidence type="ECO:0000313" key="1">
    <source>
        <dbReference type="EMBL" id="OUC49184.1"/>
    </source>
</evidence>
<sequence>MNFKKNAFPKIQNLTTEEIQGNNFYFISDFLGIIHLQCLLSTGIDRTVESNVVKPTSVIINETAIWWMLFNIRGRICAVAGQHLPTVAQLATS</sequence>
<evidence type="ECO:0000313" key="2">
    <source>
        <dbReference type="Proteomes" id="UP000243006"/>
    </source>
</evidence>